<dbReference type="InterPro" id="IPR014756">
    <property type="entry name" value="Ig_E-set"/>
</dbReference>
<dbReference type="CDD" id="cd00102">
    <property type="entry name" value="IPT"/>
    <property type="match status" value="1"/>
</dbReference>
<dbReference type="Pfam" id="PF01833">
    <property type="entry name" value="TIG"/>
    <property type="match status" value="1"/>
</dbReference>
<dbReference type="Gene3D" id="2.60.40.10">
    <property type="entry name" value="Immunoglobulins"/>
    <property type="match status" value="1"/>
</dbReference>
<dbReference type="EMBL" id="JADBDZ010000001">
    <property type="protein sequence ID" value="MBE1530257.1"/>
    <property type="molecule type" value="Genomic_DNA"/>
</dbReference>
<evidence type="ECO:0000313" key="3">
    <source>
        <dbReference type="EMBL" id="MBE1530257.1"/>
    </source>
</evidence>
<feature type="transmembrane region" description="Helical" evidence="1">
    <location>
        <begin position="112"/>
        <end position="134"/>
    </location>
</feature>
<gene>
    <name evidence="3" type="ORF">H4W34_000090</name>
</gene>
<accession>A0ABR9JI87</accession>
<organism evidence="3 4">
    <name type="scientific">Actinomadura algeriensis</name>
    <dbReference type="NCBI Taxonomy" id="1679523"/>
    <lineage>
        <taxon>Bacteria</taxon>
        <taxon>Bacillati</taxon>
        <taxon>Actinomycetota</taxon>
        <taxon>Actinomycetes</taxon>
        <taxon>Streptosporangiales</taxon>
        <taxon>Thermomonosporaceae</taxon>
        <taxon>Actinomadura</taxon>
    </lineage>
</organism>
<name>A0ABR9JI87_9ACTN</name>
<dbReference type="SUPFAM" id="SSF81296">
    <property type="entry name" value="E set domains"/>
    <property type="match status" value="1"/>
</dbReference>
<proteinExistence type="predicted"/>
<evidence type="ECO:0000256" key="1">
    <source>
        <dbReference type="SAM" id="Phobius"/>
    </source>
</evidence>
<keyword evidence="1" id="KW-1133">Transmembrane helix</keyword>
<comment type="caution">
    <text evidence="3">The sequence shown here is derived from an EMBL/GenBank/DDBJ whole genome shotgun (WGS) entry which is preliminary data.</text>
</comment>
<feature type="domain" description="IPT/TIG" evidence="2">
    <location>
        <begin position="192"/>
        <end position="252"/>
    </location>
</feature>
<dbReference type="InterPro" id="IPR002909">
    <property type="entry name" value="IPT_dom"/>
</dbReference>
<feature type="transmembrane region" description="Helical" evidence="1">
    <location>
        <begin position="21"/>
        <end position="43"/>
    </location>
</feature>
<keyword evidence="1" id="KW-0812">Transmembrane</keyword>
<sequence length="266" mass="26915">MAEPPQPGSSPGTRYARPRDIAAAAIVLLLLTAALLIVLVQAWPPAPGAAPDGGTRPPPPATTVHLFGWSPRVSRETSLFVVVLTAGALGAIVHALRSLYWYVGNRALRRSWLMMYLVLPLVGALLGLVVYLVVRGGLTSPTGAAGDVNPYGVTAIAALVGLFSQETAEKLRGVFAALLTPAPAGRDQALAPAITSVEPASAPPGASVTVHGTGLAAATVARFGAAEASVTDVTDTCVRATVPAGASGPLTVLTPAGPATIPFTVE</sequence>
<evidence type="ECO:0000259" key="2">
    <source>
        <dbReference type="Pfam" id="PF01833"/>
    </source>
</evidence>
<protein>
    <recommendedName>
        <fullName evidence="2">IPT/TIG domain-containing protein</fullName>
    </recommendedName>
</protein>
<evidence type="ECO:0000313" key="4">
    <source>
        <dbReference type="Proteomes" id="UP000627838"/>
    </source>
</evidence>
<dbReference type="InterPro" id="IPR013783">
    <property type="entry name" value="Ig-like_fold"/>
</dbReference>
<reference evidence="3 4" key="1">
    <citation type="submission" date="2020-10" db="EMBL/GenBank/DDBJ databases">
        <title>Sequencing the genomes of 1000 actinobacteria strains.</title>
        <authorList>
            <person name="Klenk H.-P."/>
        </authorList>
    </citation>
    <scope>NUCLEOTIDE SEQUENCE [LARGE SCALE GENOMIC DNA]</scope>
    <source>
        <strain evidence="3 4">DSM 46744</strain>
    </source>
</reference>
<keyword evidence="4" id="KW-1185">Reference proteome</keyword>
<keyword evidence="1" id="KW-0472">Membrane</keyword>
<feature type="transmembrane region" description="Helical" evidence="1">
    <location>
        <begin position="79"/>
        <end position="100"/>
    </location>
</feature>
<dbReference type="Proteomes" id="UP000627838">
    <property type="component" value="Unassembled WGS sequence"/>
</dbReference>
<dbReference type="RefSeq" id="WP_192757292.1">
    <property type="nucleotide sequence ID" value="NZ_JADBDZ010000001.1"/>
</dbReference>